<dbReference type="PROSITE" id="PS50011">
    <property type="entry name" value="PROTEIN_KINASE_DOM"/>
    <property type="match status" value="1"/>
</dbReference>
<evidence type="ECO:0000256" key="2">
    <source>
        <dbReference type="ARBA" id="ARBA00022737"/>
    </source>
</evidence>
<dbReference type="Pfam" id="PF00400">
    <property type="entry name" value="WD40"/>
    <property type="match status" value="2"/>
</dbReference>
<dbReference type="PROSITE" id="PS00678">
    <property type="entry name" value="WD_REPEATS_1"/>
    <property type="match status" value="5"/>
</dbReference>
<dbReference type="InterPro" id="IPR011009">
    <property type="entry name" value="Kinase-like_dom_sf"/>
</dbReference>
<dbReference type="InterPro" id="IPR019775">
    <property type="entry name" value="WD40_repeat_CS"/>
</dbReference>
<feature type="repeat" description="WD" evidence="3">
    <location>
        <begin position="656"/>
        <end position="690"/>
    </location>
</feature>
<feature type="repeat" description="WD" evidence="3">
    <location>
        <begin position="530"/>
        <end position="571"/>
    </location>
</feature>
<evidence type="ECO:0000256" key="4">
    <source>
        <dbReference type="PROSITE-ProRule" id="PRU10141"/>
    </source>
</evidence>
<dbReference type="EMBL" id="AP018248">
    <property type="protein sequence ID" value="BAY98045.1"/>
    <property type="molecule type" value="Genomic_DNA"/>
</dbReference>
<dbReference type="SUPFAM" id="SSF50978">
    <property type="entry name" value="WD40 repeat-like"/>
    <property type="match status" value="1"/>
</dbReference>
<dbReference type="CDD" id="cd00200">
    <property type="entry name" value="WD40"/>
    <property type="match status" value="1"/>
</dbReference>
<dbReference type="Gene3D" id="2.130.10.10">
    <property type="entry name" value="YVTN repeat-like/Quinoprotein amine dehydrogenase"/>
    <property type="match status" value="4"/>
</dbReference>
<dbReference type="InterPro" id="IPR017441">
    <property type="entry name" value="Protein_kinase_ATP_BS"/>
</dbReference>
<dbReference type="Proteomes" id="UP000218785">
    <property type="component" value="Chromosome"/>
</dbReference>
<dbReference type="InterPro" id="IPR015943">
    <property type="entry name" value="WD40/YVTN_repeat-like_dom_sf"/>
</dbReference>
<dbReference type="InterPro" id="IPR020472">
    <property type="entry name" value="WD40_PAC1"/>
</dbReference>
<gene>
    <name evidence="6" type="ORF">NIES37_19930</name>
</gene>
<dbReference type="PROSITE" id="PS50082">
    <property type="entry name" value="WD_REPEATS_2"/>
    <property type="match status" value="7"/>
</dbReference>
<dbReference type="AlphaFoldDB" id="A0A1Z4MX35"/>
<accession>A0A1Z4MX35</accession>
<keyword evidence="7" id="KW-1185">Reference proteome</keyword>
<evidence type="ECO:0000256" key="1">
    <source>
        <dbReference type="ARBA" id="ARBA00022574"/>
    </source>
</evidence>
<dbReference type="PANTHER" id="PTHR22847:SF637">
    <property type="entry name" value="WD REPEAT DOMAIN 5B"/>
    <property type="match status" value="1"/>
</dbReference>
<dbReference type="PROSITE" id="PS00107">
    <property type="entry name" value="PROTEIN_KINASE_ATP"/>
    <property type="match status" value="1"/>
</dbReference>
<dbReference type="Pfam" id="PF00069">
    <property type="entry name" value="Pkinase"/>
    <property type="match status" value="1"/>
</dbReference>
<organism evidence="6 7">
    <name type="scientific">Tolypothrix tenuis PCC 7101</name>
    <dbReference type="NCBI Taxonomy" id="231146"/>
    <lineage>
        <taxon>Bacteria</taxon>
        <taxon>Bacillati</taxon>
        <taxon>Cyanobacteriota</taxon>
        <taxon>Cyanophyceae</taxon>
        <taxon>Nostocales</taxon>
        <taxon>Tolypothrichaceae</taxon>
        <taxon>Tolypothrix</taxon>
    </lineage>
</organism>
<keyword evidence="6" id="KW-0418">Kinase</keyword>
<reference evidence="6 7" key="1">
    <citation type="submission" date="2017-06" db="EMBL/GenBank/DDBJ databases">
        <title>Genome sequencing of cyanobaciteial culture collection at National Institute for Environmental Studies (NIES).</title>
        <authorList>
            <person name="Hirose Y."/>
            <person name="Shimura Y."/>
            <person name="Fujisawa T."/>
            <person name="Nakamura Y."/>
            <person name="Kawachi M."/>
        </authorList>
    </citation>
    <scope>NUCLEOTIDE SEQUENCE [LARGE SCALE GENOMIC DNA]</scope>
    <source>
        <strain evidence="6 7">NIES-37</strain>
    </source>
</reference>
<dbReference type="GO" id="GO:0005524">
    <property type="term" value="F:ATP binding"/>
    <property type="evidence" value="ECO:0007669"/>
    <property type="project" value="UniProtKB-UniRule"/>
</dbReference>
<dbReference type="SMART" id="SM00320">
    <property type="entry name" value="WD40"/>
    <property type="match status" value="7"/>
</dbReference>
<dbReference type="PRINTS" id="PR00320">
    <property type="entry name" value="GPROTEINBRPT"/>
</dbReference>
<dbReference type="SMART" id="SM00220">
    <property type="entry name" value="S_TKc"/>
    <property type="match status" value="1"/>
</dbReference>
<dbReference type="Gene3D" id="1.10.510.10">
    <property type="entry name" value="Transferase(Phosphotransferase) domain 1"/>
    <property type="match status" value="1"/>
</dbReference>
<dbReference type="NCBIfam" id="NF045510">
    <property type="entry name" value="4Cys_prefix_kin"/>
    <property type="match status" value="1"/>
</dbReference>
<sequence length="690" mass="75017">MLCCLNPACQNPSVHDSTKYCPDCGAPLLILRNRYCPAKSLGGGGFAKTYLAEDVDKLREKCVIKQFAPQVQGTAGLQKATELFEQEARRLQQLGEHPQIPTLLAYFQEDSRLYLVQQFIDGQNLLDELQQQGTFSEGKIRDLLQDLLNILQVVHQQKVIHRDIKPENIIQRGDGKIVLIDFGASKQLTQTIVATQGTMIGSFGYAPLEQMQGGEAYPAGDLYGLGATCFHLLSGIHPWELWKRQGYGWVANWRENLQQPVSQELGQILDKLLHEDYQQRYGSAQEVLQALNPPPKPVPPTQPVIITPPSSPSVVPPTQLAISTPAPSPVPPTVPIQAQAIPAASIKPSAKTKIATKNLLTQNPKLTKRLLVGAAITLLGLVGSQIYGYVRYQGVLSNSFSERTLPVHSSLVRSVAISPDGKTLVSGGYKTIKLWNLETGKEIRTLTGHSGNVSSVAISPDGKTLVSGSEDKTIKLWNLETGKEIRTLTRDSDLVSSVTISPDGKTLVSGSADNNIKLWNLETGEEISTLTGHSDKVSSVAISPDGKTLVSGSYDKTIKLWNLETKKEIPTLTKKHSDSVSSVAISPDGKTLASSADNTIKLWNLLTGEKIHTFTGHSDLVSSVAISPDGKTLISGSWDKTIKLWNLETGKEIRTLAGHSDKVSSVTISPDGKTLVSGSWDETVKLWQLE</sequence>
<dbReference type="Pfam" id="PF25173">
    <property type="entry name" value="Beta-prop_WDR3_1st"/>
    <property type="match status" value="1"/>
</dbReference>
<dbReference type="InterPro" id="IPR018391">
    <property type="entry name" value="PQQ_b-propeller_rpt"/>
</dbReference>
<feature type="repeat" description="WD" evidence="3">
    <location>
        <begin position="405"/>
        <end position="445"/>
    </location>
</feature>
<keyword evidence="2" id="KW-0677">Repeat</keyword>
<dbReference type="SUPFAM" id="SSF56112">
    <property type="entry name" value="Protein kinase-like (PK-like)"/>
    <property type="match status" value="1"/>
</dbReference>
<dbReference type="KEGG" id="ttq:NIES37_19930"/>
<protein>
    <submittedName>
        <fullName evidence="6">Protein kinase</fullName>
    </submittedName>
</protein>
<evidence type="ECO:0000256" key="3">
    <source>
        <dbReference type="PROSITE-ProRule" id="PRU00221"/>
    </source>
</evidence>
<name>A0A1Z4MX35_9CYAN</name>
<keyword evidence="4" id="KW-0547">Nucleotide-binding</keyword>
<dbReference type="RefSeq" id="WP_096575170.1">
    <property type="nucleotide sequence ID" value="NZ_CAWNJS010000001.1"/>
</dbReference>
<evidence type="ECO:0000313" key="6">
    <source>
        <dbReference type="EMBL" id="BAY98045.1"/>
    </source>
</evidence>
<feature type="domain" description="Protein kinase" evidence="5">
    <location>
        <begin position="35"/>
        <end position="305"/>
    </location>
</feature>
<dbReference type="PROSITE" id="PS50294">
    <property type="entry name" value="WD_REPEATS_REGION"/>
    <property type="match status" value="6"/>
</dbReference>
<dbReference type="GO" id="GO:0004672">
    <property type="term" value="F:protein kinase activity"/>
    <property type="evidence" value="ECO:0007669"/>
    <property type="project" value="InterPro"/>
</dbReference>
<feature type="repeat" description="WD" evidence="3">
    <location>
        <begin position="488"/>
        <end position="529"/>
    </location>
</feature>
<keyword evidence="1 3" id="KW-0853">WD repeat</keyword>
<dbReference type="InterPro" id="IPR000719">
    <property type="entry name" value="Prot_kinase_dom"/>
</dbReference>
<feature type="binding site" evidence="4">
    <location>
        <position position="65"/>
    </location>
    <ligand>
        <name>ATP</name>
        <dbReference type="ChEBI" id="CHEBI:30616"/>
    </ligand>
</feature>
<evidence type="ECO:0000259" key="5">
    <source>
        <dbReference type="PROSITE" id="PS50011"/>
    </source>
</evidence>
<dbReference type="PANTHER" id="PTHR22847">
    <property type="entry name" value="WD40 REPEAT PROTEIN"/>
    <property type="match status" value="1"/>
</dbReference>
<dbReference type="InterPro" id="IPR036322">
    <property type="entry name" value="WD40_repeat_dom_sf"/>
</dbReference>
<feature type="repeat" description="WD" evidence="3">
    <location>
        <begin position="573"/>
        <end position="613"/>
    </location>
</feature>
<dbReference type="CDD" id="cd14014">
    <property type="entry name" value="STKc_PknB_like"/>
    <property type="match status" value="1"/>
</dbReference>
<dbReference type="SMART" id="SM00564">
    <property type="entry name" value="PQQ"/>
    <property type="match status" value="5"/>
</dbReference>
<proteinExistence type="predicted"/>
<dbReference type="InterPro" id="IPR001680">
    <property type="entry name" value="WD40_rpt"/>
</dbReference>
<feature type="repeat" description="WD" evidence="3">
    <location>
        <begin position="614"/>
        <end position="655"/>
    </location>
</feature>
<dbReference type="Gene3D" id="3.30.200.20">
    <property type="entry name" value="Phosphorylase Kinase, domain 1"/>
    <property type="match status" value="1"/>
</dbReference>
<keyword evidence="4" id="KW-0067">ATP-binding</keyword>
<feature type="repeat" description="WD" evidence="3">
    <location>
        <begin position="446"/>
        <end position="487"/>
    </location>
</feature>
<evidence type="ECO:0000313" key="7">
    <source>
        <dbReference type="Proteomes" id="UP000218785"/>
    </source>
</evidence>
<keyword evidence="6" id="KW-0808">Transferase</keyword>